<organism evidence="2 3">
    <name type="scientific">Limnobaculum parvum</name>
    <dbReference type="NCBI Taxonomy" id="2172103"/>
    <lineage>
        <taxon>Bacteria</taxon>
        <taxon>Pseudomonadati</taxon>
        <taxon>Pseudomonadota</taxon>
        <taxon>Gammaproteobacteria</taxon>
        <taxon>Enterobacterales</taxon>
        <taxon>Budviciaceae</taxon>
        <taxon>Limnobaculum</taxon>
    </lineage>
</organism>
<dbReference type="PANTHER" id="PTHR31901:SF9">
    <property type="entry name" value="GH3 DOMAIN-CONTAINING PROTEIN"/>
    <property type="match status" value="1"/>
</dbReference>
<gene>
    <name evidence="2" type="ORF">HYN51_04245</name>
</gene>
<accession>A0A2Y9U1T2</accession>
<dbReference type="EMBL" id="CP029185">
    <property type="protein sequence ID" value="AWH89993.1"/>
    <property type="molecule type" value="Genomic_DNA"/>
</dbReference>
<sequence length="510" mass="57594">MVNNSPWHQFRRSTRSENLSVSERQTTWLRQCLKRNQNAAYGQRYGFEQIQSVEDFQRQVPIADYGKFSPWIDNLVTDERYQLFSGEVVGFEKTGGSHSGGKLIPYSVAGLDDFRCALSDWLAQLVEQFQIDRGRAYWALSPAVTQATETKGGVPIGGGDALYLGIEYLSAFVQISAVPLTLAQVANVDDWQLLTLYYLVCSRDLRLFSVWSPSFLIQLLEGLNNRQHELLALLQCGGEVAGYQLQKDQNAVNIYQHYLEVGDTRVLWPQLVVISCWADASSKTLATQLIGYFPSVSLQPKGLLATEAIITAPNLQNQPQLCVDSNFYEFIDEQGQIQLANTLTISHHYQVIVTTNSGLYRYRIGDIVQCIGFQRDVPLLRFTGRAGVVSDLVGEKLTESFVNGCLSSFKGFAMLCPDEKSLRYYLLLDKRYLQNNQDAIDVVEQQLNKNPQYAYARTLSQLAPLSCLPIEQPDSCYLAWQCAQGKRLGDIKIPSLMHNNSWREIFQIVE</sequence>
<proteinExistence type="predicted"/>
<keyword evidence="3" id="KW-1185">Reference proteome</keyword>
<dbReference type="Proteomes" id="UP000244908">
    <property type="component" value="Chromosome"/>
</dbReference>
<name>A0A2Y9U1T2_9GAMM</name>
<evidence type="ECO:0000259" key="1">
    <source>
        <dbReference type="Pfam" id="PF23571"/>
    </source>
</evidence>
<dbReference type="InterPro" id="IPR004993">
    <property type="entry name" value="GH3"/>
</dbReference>
<dbReference type="Pfam" id="PF23571">
    <property type="entry name" value="GH3_M"/>
    <property type="match status" value="1"/>
</dbReference>
<protein>
    <submittedName>
        <fullName evidence="2">Auxin-responsive GH3-related protein</fullName>
    </submittedName>
</protein>
<dbReference type="Pfam" id="PF03321">
    <property type="entry name" value="GH3"/>
    <property type="match status" value="1"/>
</dbReference>
<evidence type="ECO:0000313" key="3">
    <source>
        <dbReference type="Proteomes" id="UP000244908"/>
    </source>
</evidence>
<dbReference type="GO" id="GO:0016881">
    <property type="term" value="F:acid-amino acid ligase activity"/>
    <property type="evidence" value="ECO:0007669"/>
    <property type="project" value="TreeGrafter"/>
</dbReference>
<dbReference type="PANTHER" id="PTHR31901">
    <property type="entry name" value="GH3 DOMAIN-CONTAINING PROTEIN"/>
    <property type="match status" value="1"/>
</dbReference>
<evidence type="ECO:0000313" key="2">
    <source>
        <dbReference type="EMBL" id="AWH89993.1"/>
    </source>
</evidence>
<feature type="domain" description="GH3 middle" evidence="1">
    <location>
        <begin position="322"/>
        <end position="385"/>
    </location>
</feature>
<dbReference type="InterPro" id="IPR055377">
    <property type="entry name" value="GH3_M"/>
</dbReference>
<reference evidence="2 3" key="1">
    <citation type="journal article" date="2019" name="Int. J. Syst. Evol. Microbiol.">
        <title>Limnobaculum parvum gen. nov., sp. nov., isolated from a freshwater lake.</title>
        <authorList>
            <person name="Baek C."/>
            <person name="Shin S.K."/>
            <person name="Yi H."/>
        </authorList>
    </citation>
    <scope>NUCLEOTIDE SEQUENCE [LARGE SCALE GENOMIC DNA]</scope>
    <source>
        <strain evidence="2 3">HYN0051</strain>
    </source>
</reference>
<dbReference type="GO" id="GO:0005737">
    <property type="term" value="C:cytoplasm"/>
    <property type="evidence" value="ECO:0007669"/>
    <property type="project" value="TreeGrafter"/>
</dbReference>
<dbReference type="KEGG" id="lpv:HYN51_04245"/>
<dbReference type="AlphaFoldDB" id="A0A2Y9U1T2"/>
<dbReference type="OrthoDB" id="9807441at2"/>